<evidence type="ECO:0000259" key="2">
    <source>
        <dbReference type="Pfam" id="PF20769"/>
    </source>
</evidence>
<dbReference type="InterPro" id="IPR048402">
    <property type="entry name" value="YpeB_N"/>
</dbReference>
<dbReference type="RefSeq" id="WP_065409211.1">
    <property type="nucleotide sequence ID" value="NZ_MAYT01000001.1"/>
</dbReference>
<proteinExistence type="predicted"/>
<evidence type="ECO:0000313" key="3">
    <source>
        <dbReference type="EMBL" id="OCA92736.1"/>
    </source>
</evidence>
<organism evidence="3 4">
    <name type="scientific">Pseudobacillus wudalianchiensis</name>
    <dbReference type="NCBI Taxonomy" id="1743143"/>
    <lineage>
        <taxon>Bacteria</taxon>
        <taxon>Bacillati</taxon>
        <taxon>Bacillota</taxon>
        <taxon>Bacilli</taxon>
        <taxon>Bacillales</taxon>
        <taxon>Bacillaceae</taxon>
        <taxon>Pseudobacillus</taxon>
    </lineage>
</organism>
<feature type="domain" description="Sporulation protein YpeB N-terminal" evidence="2">
    <location>
        <begin position="27"/>
        <end position="162"/>
    </location>
</feature>
<evidence type="ECO:0000259" key="1">
    <source>
        <dbReference type="Pfam" id="PF14620"/>
    </source>
</evidence>
<gene>
    <name evidence="3" type="ORF">A8F95_03330</name>
</gene>
<dbReference type="GO" id="GO:0009847">
    <property type="term" value="P:spore germination"/>
    <property type="evidence" value="ECO:0007669"/>
    <property type="project" value="InterPro"/>
</dbReference>
<dbReference type="Pfam" id="PF20769">
    <property type="entry name" value="YPEB_N"/>
    <property type="match status" value="1"/>
</dbReference>
<dbReference type="AlphaFoldDB" id="A0A1B9B9F5"/>
<dbReference type="EMBL" id="MAYT01000001">
    <property type="protein sequence ID" value="OCA92736.1"/>
    <property type="molecule type" value="Genomic_DNA"/>
</dbReference>
<dbReference type="InterPro" id="IPR014239">
    <property type="entry name" value="YpeB_PepSY1-2"/>
</dbReference>
<evidence type="ECO:0000313" key="4">
    <source>
        <dbReference type="Proteomes" id="UP000092578"/>
    </source>
</evidence>
<dbReference type="Proteomes" id="UP000092578">
    <property type="component" value="Unassembled WGS sequence"/>
</dbReference>
<name>A0A1B9B9F5_9BACI</name>
<accession>A0A1B9B9F5</accession>
<dbReference type="Pfam" id="PF14620">
    <property type="entry name" value="YPEB_PepSY1-2"/>
    <property type="match status" value="1"/>
</dbReference>
<protein>
    <submittedName>
        <fullName evidence="3">Germination protein YpeB</fullName>
    </submittedName>
</protein>
<reference evidence="4" key="1">
    <citation type="submission" date="2016-05" db="EMBL/GenBank/DDBJ databases">
        <authorList>
            <person name="Liu B."/>
            <person name="Wang J."/>
            <person name="Zhu Y."/>
            <person name="Liu G."/>
            <person name="Chen Q."/>
            <person name="Chen Z."/>
            <person name="Lan J."/>
            <person name="Che J."/>
            <person name="Ge C."/>
            <person name="Shi H."/>
            <person name="Pan Z."/>
            <person name="Liu X."/>
        </authorList>
    </citation>
    <scope>NUCLEOTIDE SEQUENCE [LARGE SCALE GENOMIC DNA]</scope>
    <source>
        <strain evidence="4">FJAT-27215</strain>
    </source>
</reference>
<sequence length="449" mass="50922">MLRGLMIAVLSLAAVGAGVWGYQEHKEKNAILINAENSYQRAFHDLTFGIDRIHDQIGATLAMNSRKSLSPALADVWRLTSEAQSDVGQLPLTLLPFNKTEEFLGNMGEFSYKAAVRDLEKEPLTDKEYNHLKNLYNQSADIQGELRKVQHMTLKNNLRWMDVEMALASEKEGDDNTIIDGFKTVEKKAEGYSETNASTLPGDTNELDVNHLKDSKAAPITKREAKERAKSYIQMKQVNDVKVTKSGKGSDFSFYSVYMRNNKGEEANIDITRKGGYPLWYIVNREVGEQKISLNEANNKAAAFLERHKMKDLVLYDSTQYDNVGVFTFVGQQDKVRIYPDAVKVKVALDNGQVVGVAANEYLENHHERKLEKPVLTEKEAEKFINPRVRIQEKRLAVVTNELNQEVLCYEFLGTLGEETYRILINAKDGTEEQVERMNQAEPVYDNLL</sequence>
<comment type="caution">
    <text evidence="3">The sequence shown here is derived from an EMBL/GenBank/DDBJ whole genome shotgun (WGS) entry which is preliminary data.</text>
</comment>
<feature type="domain" description="Sporulation protein YpeB PepSY1 and PepSY2" evidence="1">
    <location>
        <begin position="180"/>
        <end position="371"/>
    </location>
</feature>
<keyword evidence="4" id="KW-1185">Reference proteome</keyword>
<dbReference type="NCBIfam" id="TIGR02889">
    <property type="entry name" value="spore_YpeB"/>
    <property type="match status" value="1"/>
</dbReference>